<accession>A0A0A9HJ74</accession>
<protein>
    <submittedName>
        <fullName evidence="1">Uncharacterized protein</fullName>
    </submittedName>
</protein>
<dbReference type="AlphaFoldDB" id="A0A0A9HJ74"/>
<dbReference type="EMBL" id="GBRH01161089">
    <property type="protein sequence ID" value="JAE36807.1"/>
    <property type="molecule type" value="Transcribed_RNA"/>
</dbReference>
<evidence type="ECO:0000313" key="1">
    <source>
        <dbReference type="EMBL" id="JAE36807.1"/>
    </source>
</evidence>
<sequence length="17" mass="2126">MKKNIERNRAHQFQTPK</sequence>
<reference evidence="1" key="2">
    <citation type="journal article" date="2015" name="Data Brief">
        <title>Shoot transcriptome of the giant reed, Arundo donax.</title>
        <authorList>
            <person name="Barrero R.A."/>
            <person name="Guerrero F.D."/>
            <person name="Moolhuijzen P."/>
            <person name="Goolsby J.A."/>
            <person name="Tidwell J."/>
            <person name="Bellgard S.E."/>
            <person name="Bellgard M.I."/>
        </authorList>
    </citation>
    <scope>NUCLEOTIDE SEQUENCE</scope>
    <source>
        <tissue evidence="1">Shoot tissue taken approximately 20 cm above the soil surface</tissue>
    </source>
</reference>
<organism evidence="1">
    <name type="scientific">Arundo donax</name>
    <name type="common">Giant reed</name>
    <name type="synonym">Donax arundinaceus</name>
    <dbReference type="NCBI Taxonomy" id="35708"/>
    <lineage>
        <taxon>Eukaryota</taxon>
        <taxon>Viridiplantae</taxon>
        <taxon>Streptophyta</taxon>
        <taxon>Embryophyta</taxon>
        <taxon>Tracheophyta</taxon>
        <taxon>Spermatophyta</taxon>
        <taxon>Magnoliopsida</taxon>
        <taxon>Liliopsida</taxon>
        <taxon>Poales</taxon>
        <taxon>Poaceae</taxon>
        <taxon>PACMAD clade</taxon>
        <taxon>Arundinoideae</taxon>
        <taxon>Arundineae</taxon>
        <taxon>Arundo</taxon>
    </lineage>
</organism>
<name>A0A0A9HJ74_ARUDO</name>
<proteinExistence type="predicted"/>
<reference evidence="1" key="1">
    <citation type="submission" date="2014-09" db="EMBL/GenBank/DDBJ databases">
        <authorList>
            <person name="Magalhaes I.L.F."/>
            <person name="Oliveira U."/>
            <person name="Santos F.R."/>
            <person name="Vidigal T.H.D.A."/>
            <person name="Brescovit A.D."/>
            <person name="Santos A.J."/>
        </authorList>
    </citation>
    <scope>NUCLEOTIDE SEQUENCE</scope>
    <source>
        <tissue evidence="1">Shoot tissue taken approximately 20 cm above the soil surface</tissue>
    </source>
</reference>